<accession>A0ABS5J452</accession>
<keyword evidence="3" id="KW-1185">Reference proteome</keyword>
<feature type="transmembrane region" description="Helical" evidence="1">
    <location>
        <begin position="101"/>
        <end position="124"/>
    </location>
</feature>
<sequence length="134" mass="15227">MKRFIIADGIIQSVLAIGIITGMLVVYLSGSGHDSSILYSIYVLLGWQLASSLIHVAERRKLLLHKWFYYLQLMLLGYCLFIGVTLVATRWVVFPDVLADILAYLFFGGMLTLLPALMLSIAFFSTRRMFMLLR</sequence>
<keyword evidence="1" id="KW-0812">Transmembrane</keyword>
<protein>
    <submittedName>
        <fullName evidence="2">Uncharacterized protein</fullName>
    </submittedName>
</protein>
<evidence type="ECO:0000313" key="3">
    <source>
        <dbReference type="Proteomes" id="UP000676386"/>
    </source>
</evidence>
<dbReference type="Proteomes" id="UP000676386">
    <property type="component" value="Unassembled WGS sequence"/>
</dbReference>
<comment type="caution">
    <text evidence="2">The sequence shown here is derived from an EMBL/GenBank/DDBJ whole genome shotgun (WGS) entry which is preliminary data.</text>
</comment>
<dbReference type="RefSeq" id="WP_211974443.1">
    <property type="nucleotide sequence ID" value="NZ_CBFHAM010000054.1"/>
</dbReference>
<proteinExistence type="predicted"/>
<evidence type="ECO:0000313" key="2">
    <source>
        <dbReference type="EMBL" id="MBS0029342.1"/>
    </source>
</evidence>
<feature type="transmembrane region" description="Helical" evidence="1">
    <location>
        <begin position="68"/>
        <end position="89"/>
    </location>
</feature>
<keyword evidence="1" id="KW-0472">Membrane</keyword>
<organism evidence="2 3">
    <name type="scientific">Chitinophaga hostae</name>
    <dbReference type="NCBI Taxonomy" id="2831022"/>
    <lineage>
        <taxon>Bacteria</taxon>
        <taxon>Pseudomonadati</taxon>
        <taxon>Bacteroidota</taxon>
        <taxon>Chitinophagia</taxon>
        <taxon>Chitinophagales</taxon>
        <taxon>Chitinophagaceae</taxon>
        <taxon>Chitinophaga</taxon>
    </lineage>
</organism>
<feature type="transmembrane region" description="Helical" evidence="1">
    <location>
        <begin position="9"/>
        <end position="30"/>
    </location>
</feature>
<reference evidence="2 3" key="1">
    <citation type="submission" date="2021-04" db="EMBL/GenBank/DDBJ databases">
        <title>Chitinophaga sp. nov., isolated from the rhizosphere soil.</title>
        <authorList>
            <person name="He S."/>
        </authorList>
    </citation>
    <scope>NUCLEOTIDE SEQUENCE [LARGE SCALE GENOMIC DNA]</scope>
    <source>
        <strain evidence="2 3">2R12</strain>
    </source>
</reference>
<feature type="transmembrane region" description="Helical" evidence="1">
    <location>
        <begin position="36"/>
        <end position="56"/>
    </location>
</feature>
<keyword evidence="1" id="KW-1133">Transmembrane helix</keyword>
<gene>
    <name evidence="2" type="ORF">KE626_18610</name>
</gene>
<evidence type="ECO:0000256" key="1">
    <source>
        <dbReference type="SAM" id="Phobius"/>
    </source>
</evidence>
<dbReference type="EMBL" id="JAGTXB010000009">
    <property type="protein sequence ID" value="MBS0029342.1"/>
    <property type="molecule type" value="Genomic_DNA"/>
</dbReference>
<name>A0ABS5J452_9BACT</name>